<reference evidence="3" key="1">
    <citation type="submission" date="2016-03" db="EMBL/GenBank/DDBJ databases">
        <authorList>
            <person name="Lee Y.-S."/>
            <person name="Choi Y.-L."/>
        </authorList>
    </citation>
    <scope>NUCLEOTIDE SEQUENCE [LARGE SCALE GENOMIC DNA]</scope>
    <source>
        <strain evidence="3">DAU221</strain>
    </source>
</reference>
<dbReference type="InterPro" id="IPR032578">
    <property type="entry name" value="DUF4919"/>
</dbReference>
<sequence>MKHYIFIVFLLICGCAVTNPQGAIESSQADNTTDDAAPTHAEDIGDSNYQQALEILKNKGSKAEPKDFQRVREAYANSSKYFPYFDPTSSLVETGFESLNKSDWAACINAANEIVKANYTSLPGHFLGMACNMESGNTERGEVHKLALNGFIEAIWSTGDGKKMESAFHTYSTPELRAFLQLQGLEIIDQALLNGKEGVFDLMGVRDPQTGDEFKLYFNITHQWVKGASSFQ</sequence>
<evidence type="ECO:0000313" key="3">
    <source>
        <dbReference type="Proteomes" id="UP000076077"/>
    </source>
</evidence>
<dbReference type="Pfam" id="PF16266">
    <property type="entry name" value="DUF4919"/>
    <property type="match status" value="1"/>
</dbReference>
<accession>A0A143HJ12</accession>
<gene>
    <name evidence="2" type="ORF">A3224_01905</name>
</gene>
<keyword evidence="1" id="KW-0732">Signal</keyword>
<name>A0A143HJ12_MICTH</name>
<feature type="chain" id="PRO_5007509559" description="DUF4919 domain-containing protein" evidence="1">
    <location>
        <begin position="24"/>
        <end position="232"/>
    </location>
</feature>
<dbReference type="GeneID" id="76606799"/>
<protein>
    <recommendedName>
        <fullName evidence="4">DUF4919 domain-containing protein</fullName>
    </recommendedName>
</protein>
<dbReference type="EMBL" id="CP014864">
    <property type="protein sequence ID" value="AMX01497.1"/>
    <property type="molecule type" value="Genomic_DNA"/>
</dbReference>
<dbReference type="RefSeq" id="WP_067150747.1">
    <property type="nucleotide sequence ID" value="NZ_CP014864.1"/>
</dbReference>
<feature type="signal peptide" evidence="1">
    <location>
        <begin position="1"/>
        <end position="23"/>
    </location>
</feature>
<evidence type="ECO:0000256" key="1">
    <source>
        <dbReference type="SAM" id="SignalP"/>
    </source>
</evidence>
<organism evidence="2 3">
    <name type="scientific">Microbulbifer thermotolerans</name>
    <dbReference type="NCBI Taxonomy" id="252514"/>
    <lineage>
        <taxon>Bacteria</taxon>
        <taxon>Pseudomonadati</taxon>
        <taxon>Pseudomonadota</taxon>
        <taxon>Gammaproteobacteria</taxon>
        <taxon>Cellvibrionales</taxon>
        <taxon>Microbulbiferaceae</taxon>
        <taxon>Microbulbifer</taxon>
    </lineage>
</organism>
<evidence type="ECO:0008006" key="4">
    <source>
        <dbReference type="Google" id="ProtNLM"/>
    </source>
</evidence>
<evidence type="ECO:0000313" key="2">
    <source>
        <dbReference type="EMBL" id="AMX01497.1"/>
    </source>
</evidence>
<dbReference type="PROSITE" id="PS51257">
    <property type="entry name" value="PROKAR_LIPOPROTEIN"/>
    <property type="match status" value="1"/>
</dbReference>
<dbReference type="AlphaFoldDB" id="A0A143HJ12"/>
<dbReference type="KEGG" id="mthd:A3224_01905"/>
<dbReference type="Proteomes" id="UP000076077">
    <property type="component" value="Chromosome"/>
</dbReference>
<keyword evidence="3" id="KW-1185">Reference proteome</keyword>
<proteinExistence type="predicted"/>
<dbReference type="OrthoDB" id="6322108at2"/>